<sequence length="90" mass="9746">MIASLVLVGERGCFDFPLSFALRSGKGLPVVDLPGRCQDSARGCKDLRFAGASQVCERNMVKVWGHLCLAYVSPVAIRGLQVQRRLLAVA</sequence>
<evidence type="ECO:0000313" key="1">
    <source>
        <dbReference type="EMBL" id="MCD7472777.1"/>
    </source>
</evidence>
<dbReference type="Proteomes" id="UP000823775">
    <property type="component" value="Unassembled WGS sequence"/>
</dbReference>
<accession>A0ABS8TMP0</accession>
<keyword evidence="2" id="KW-1185">Reference proteome</keyword>
<organism evidence="1 2">
    <name type="scientific">Datura stramonium</name>
    <name type="common">Jimsonweed</name>
    <name type="synonym">Common thornapple</name>
    <dbReference type="NCBI Taxonomy" id="4076"/>
    <lineage>
        <taxon>Eukaryota</taxon>
        <taxon>Viridiplantae</taxon>
        <taxon>Streptophyta</taxon>
        <taxon>Embryophyta</taxon>
        <taxon>Tracheophyta</taxon>
        <taxon>Spermatophyta</taxon>
        <taxon>Magnoliopsida</taxon>
        <taxon>eudicotyledons</taxon>
        <taxon>Gunneridae</taxon>
        <taxon>Pentapetalae</taxon>
        <taxon>asterids</taxon>
        <taxon>lamiids</taxon>
        <taxon>Solanales</taxon>
        <taxon>Solanaceae</taxon>
        <taxon>Solanoideae</taxon>
        <taxon>Datureae</taxon>
        <taxon>Datura</taxon>
    </lineage>
</organism>
<evidence type="ECO:0000313" key="2">
    <source>
        <dbReference type="Proteomes" id="UP000823775"/>
    </source>
</evidence>
<gene>
    <name evidence="1" type="ORF">HAX54_014139</name>
</gene>
<proteinExistence type="predicted"/>
<protein>
    <submittedName>
        <fullName evidence="1">Uncharacterized protein</fullName>
    </submittedName>
</protein>
<name>A0ABS8TMP0_DATST</name>
<dbReference type="EMBL" id="JACEIK010001872">
    <property type="protein sequence ID" value="MCD7472777.1"/>
    <property type="molecule type" value="Genomic_DNA"/>
</dbReference>
<comment type="caution">
    <text evidence="1">The sequence shown here is derived from an EMBL/GenBank/DDBJ whole genome shotgun (WGS) entry which is preliminary data.</text>
</comment>
<reference evidence="1 2" key="1">
    <citation type="journal article" date="2021" name="BMC Genomics">
        <title>Datura genome reveals duplications of psychoactive alkaloid biosynthetic genes and high mutation rate following tissue culture.</title>
        <authorList>
            <person name="Rajewski A."/>
            <person name="Carter-House D."/>
            <person name="Stajich J."/>
            <person name="Litt A."/>
        </authorList>
    </citation>
    <scope>NUCLEOTIDE SEQUENCE [LARGE SCALE GENOMIC DNA]</scope>
    <source>
        <strain evidence="1">AR-01</strain>
    </source>
</reference>